<feature type="region of interest" description="Disordered" evidence="2">
    <location>
        <begin position="200"/>
        <end position="400"/>
    </location>
</feature>
<feature type="compositionally biased region" description="Basic and acidic residues" evidence="2">
    <location>
        <begin position="335"/>
        <end position="355"/>
    </location>
</feature>
<feature type="compositionally biased region" description="Acidic residues" evidence="2">
    <location>
        <begin position="383"/>
        <end position="395"/>
    </location>
</feature>
<feature type="compositionally biased region" description="Low complexity" evidence="2">
    <location>
        <begin position="305"/>
        <end position="314"/>
    </location>
</feature>
<proteinExistence type="predicted"/>
<feature type="compositionally biased region" description="Basic and acidic residues" evidence="2">
    <location>
        <begin position="561"/>
        <end position="587"/>
    </location>
</feature>
<reference evidence="3" key="2">
    <citation type="submission" date="2022-01" db="EMBL/GenBank/DDBJ databases">
        <authorList>
            <person name="Yamashiro T."/>
            <person name="Shiraishi A."/>
            <person name="Satake H."/>
            <person name="Nakayama K."/>
        </authorList>
    </citation>
    <scope>NUCLEOTIDE SEQUENCE</scope>
</reference>
<comment type="caution">
    <text evidence="3">The sequence shown here is derived from an EMBL/GenBank/DDBJ whole genome shotgun (WGS) entry which is preliminary data.</text>
</comment>
<dbReference type="Proteomes" id="UP001151760">
    <property type="component" value="Unassembled WGS sequence"/>
</dbReference>
<accession>A0ABQ5CIG4</accession>
<feature type="compositionally biased region" description="Acidic residues" evidence="2">
    <location>
        <begin position="227"/>
        <end position="236"/>
    </location>
</feature>
<dbReference type="EMBL" id="BQNB010014296">
    <property type="protein sequence ID" value="GJT26479.1"/>
    <property type="molecule type" value="Genomic_DNA"/>
</dbReference>
<keyword evidence="4" id="KW-1185">Reference proteome</keyword>
<evidence type="ECO:0000313" key="4">
    <source>
        <dbReference type="Proteomes" id="UP001151760"/>
    </source>
</evidence>
<protein>
    <submittedName>
        <fullName evidence="3">Uncharacterized protein</fullName>
    </submittedName>
</protein>
<gene>
    <name evidence="3" type="ORF">Tco_0906754</name>
</gene>
<organism evidence="3 4">
    <name type="scientific">Tanacetum coccineum</name>
    <dbReference type="NCBI Taxonomy" id="301880"/>
    <lineage>
        <taxon>Eukaryota</taxon>
        <taxon>Viridiplantae</taxon>
        <taxon>Streptophyta</taxon>
        <taxon>Embryophyta</taxon>
        <taxon>Tracheophyta</taxon>
        <taxon>Spermatophyta</taxon>
        <taxon>Magnoliopsida</taxon>
        <taxon>eudicotyledons</taxon>
        <taxon>Gunneridae</taxon>
        <taxon>Pentapetalae</taxon>
        <taxon>asterids</taxon>
        <taxon>campanulids</taxon>
        <taxon>Asterales</taxon>
        <taxon>Asteraceae</taxon>
        <taxon>Asteroideae</taxon>
        <taxon>Anthemideae</taxon>
        <taxon>Anthemidinae</taxon>
        <taxon>Tanacetum</taxon>
    </lineage>
</organism>
<feature type="compositionally biased region" description="Basic residues" evidence="2">
    <location>
        <begin position="601"/>
        <end position="617"/>
    </location>
</feature>
<evidence type="ECO:0000256" key="2">
    <source>
        <dbReference type="SAM" id="MobiDB-lite"/>
    </source>
</evidence>
<evidence type="ECO:0000256" key="1">
    <source>
        <dbReference type="SAM" id="Coils"/>
    </source>
</evidence>
<feature type="region of interest" description="Disordered" evidence="2">
    <location>
        <begin position="61"/>
        <end position="132"/>
    </location>
</feature>
<reference evidence="3" key="1">
    <citation type="journal article" date="2022" name="Int. J. Mol. Sci.">
        <title>Draft Genome of Tanacetum Coccineum: Genomic Comparison of Closely Related Tanacetum-Family Plants.</title>
        <authorList>
            <person name="Yamashiro T."/>
            <person name="Shiraishi A."/>
            <person name="Nakayama K."/>
            <person name="Satake H."/>
        </authorList>
    </citation>
    <scope>NUCLEOTIDE SEQUENCE</scope>
</reference>
<feature type="compositionally biased region" description="Pro residues" evidence="2">
    <location>
        <begin position="74"/>
        <end position="84"/>
    </location>
</feature>
<evidence type="ECO:0000313" key="3">
    <source>
        <dbReference type="EMBL" id="GJT26479.1"/>
    </source>
</evidence>
<feature type="coiled-coil region" evidence="1">
    <location>
        <begin position="411"/>
        <end position="440"/>
    </location>
</feature>
<name>A0ABQ5CIG4_9ASTR</name>
<feature type="region of interest" description="Disordered" evidence="2">
    <location>
        <begin position="561"/>
        <end position="625"/>
    </location>
</feature>
<feature type="compositionally biased region" description="Basic and acidic residues" evidence="2">
    <location>
        <begin position="275"/>
        <end position="287"/>
    </location>
</feature>
<feature type="compositionally biased region" description="Polar residues" evidence="2">
    <location>
        <begin position="261"/>
        <end position="274"/>
    </location>
</feature>
<sequence>MAVLESCPKHNMVAYLEKSEGNAEFHEVIDFLARSSIYHALTGKHFSGKVTSLFASMLVQPTEDEGATSERPSEPQPAPSPPHPSEANVEPQTDPSPRPSPSTHIPDSIPESSGGNHGGQSSSDKSLSGNEGDMTLQSVYDLCISLCTQVTDQAKEIKHLKAQIKKLKKKAKPVITHHRAWMKSVSLKQRLTGKKSLKKNWMQKESVSKQGRKSVKAEPSVHKDPLFDELPDDTLDYMDSKDAQDVGGQEMYTDKEKVSTDRPNVSTDTPNVSTDRPKVNTDKEKDSTVSPDEGTDDQTEGRSATPTTPTTTPTMFGDDETIAQVLLNMSQAKAVSREKEKGVELKDVEETERPRPTSTRSLLTLKPLPKIDPKDKGKKKIEEEDESDTESEGIPEAEKKFKQLARDEEMARKVQEDWEAEEEVKKLAEEEAIKTALSNEYDFIQARIEADRLLALRLQDEEREQFTVEERAKFLHDTIAAQRRFLAEQRAIAIRNKPPTRTQLRNQMMTYLKHVGNKKHSDLKSKTFEEIQALYEKVKRFDESFTAVGSTEDERRIKEMNEGVKDPDQKSLKKRVVEETPKKEDTTKVPAKVDVTEQGTKKRKGGHMKMIARKRKRPQPDVNSDDEHRKCLKIITFEGTIDSEIMEKKSFISKLDKVSSPEGDYLVIHRANGNFRAFNYLLEGDLKIMMESSTEDNDQSDLWSDQQDWKIITWRLYEACGVYILELEDGTVILMLVEIRYPLSKDLLQRMLDLGLEVERESTVALDLIRFIKQQIDEN</sequence>
<feature type="compositionally biased region" description="Basic and acidic residues" evidence="2">
    <location>
        <begin position="215"/>
        <end position="226"/>
    </location>
</feature>
<keyword evidence="1" id="KW-0175">Coiled coil</keyword>